<dbReference type="PANTHER" id="PTHR11070">
    <property type="entry name" value="UVRD / RECB / PCRA DNA HELICASE FAMILY MEMBER"/>
    <property type="match status" value="1"/>
</dbReference>
<dbReference type="GO" id="GO:0016787">
    <property type="term" value="F:hydrolase activity"/>
    <property type="evidence" value="ECO:0007669"/>
    <property type="project" value="UniProtKB-KW"/>
</dbReference>
<dbReference type="GO" id="GO:0000725">
    <property type="term" value="P:recombinational repair"/>
    <property type="evidence" value="ECO:0007669"/>
    <property type="project" value="TreeGrafter"/>
</dbReference>
<organism evidence="8 9">
    <name type="scientific">Ramlibacter lithotrophicus</name>
    <dbReference type="NCBI Taxonomy" id="2606681"/>
    <lineage>
        <taxon>Bacteria</taxon>
        <taxon>Pseudomonadati</taxon>
        <taxon>Pseudomonadota</taxon>
        <taxon>Betaproteobacteria</taxon>
        <taxon>Burkholderiales</taxon>
        <taxon>Comamonadaceae</taxon>
        <taxon>Ramlibacter</taxon>
    </lineage>
</organism>
<keyword evidence="3" id="KW-0347">Helicase</keyword>
<dbReference type="InterPro" id="IPR027417">
    <property type="entry name" value="P-loop_NTPase"/>
</dbReference>
<gene>
    <name evidence="8" type="ORF">RAMLITH_07035</name>
</gene>
<dbReference type="CDD" id="cd18807">
    <property type="entry name" value="SF1_C_UvrD"/>
    <property type="match status" value="1"/>
</dbReference>
<evidence type="ECO:0000313" key="8">
    <source>
        <dbReference type="EMBL" id="NKE65573.1"/>
    </source>
</evidence>
<protein>
    <recommendedName>
        <fullName evidence="5">DNA 3'-5' helicase II</fullName>
    </recommendedName>
</protein>
<dbReference type="InterPro" id="IPR014017">
    <property type="entry name" value="DNA_helicase_UvrD-like_C"/>
</dbReference>
<sequence>MAVFPQGKTRVRERANAGEKRVLDALARHLEDDYAVWHNIAIMGSGREPDFVILHPQCGLLILEVKDWKRQTIVQANPMLVQLRTSHGAANAEHPVSQARGYMLDLVHQLQHHPDLLHASGPHKGKLLMPWGWGAVLSHIKAADVAGDASFFEVFEPQKVMLADDLADSVETMAFQQKLWGMCNVQWQCLLTLPQMSIVRGLLFPELRMGSQQSLALESTPSRLIVQDVLQVMDLQQESVARGLGEGHRLIHGPAGSGKTMILLYRAVQLQAIARPDKPILVLCFNRELAARIDTMLRLKGVGPAVQVSTFHSWAMDLIRTYQLAPIPHRQLHSDEYDALAGIACEGITSSRIPKGQYAAVLIDEAHDLADDWLAAAAKMVDPATRSLLVLYDDAQSIYQKSRRKMSFARLGIEAKGRTEILRINYRNTTEVLALAMECAEGILNDGRATAEEDMPLIVPQSAGRSGPVPTLHRFENGVQEARHVAESIAELVAQGRSPADIAVLARTRRSLDTMRAAIERAGVSCSPSSADRRAPPSPPAVKLTTLHSSKGLEFPVVFVAGLDELDCAQARRVEELRLLYVGMTRATHRLCLSAMGTSPIVDLVEKSLDKVQRAYQ</sequence>
<evidence type="ECO:0000256" key="3">
    <source>
        <dbReference type="ARBA" id="ARBA00022806"/>
    </source>
</evidence>
<dbReference type="EMBL" id="VTOX01000002">
    <property type="protein sequence ID" value="NKE65573.1"/>
    <property type="molecule type" value="Genomic_DNA"/>
</dbReference>
<evidence type="ECO:0000256" key="1">
    <source>
        <dbReference type="ARBA" id="ARBA00022741"/>
    </source>
</evidence>
<evidence type="ECO:0000256" key="4">
    <source>
        <dbReference type="ARBA" id="ARBA00022840"/>
    </source>
</evidence>
<reference evidence="8 9" key="1">
    <citation type="journal article" date="2020" name="Nature">
        <title>Bacterial chemolithoautotrophy via manganese oxidation.</title>
        <authorList>
            <person name="Yu H."/>
            <person name="Leadbetter J.R."/>
        </authorList>
    </citation>
    <scope>NUCLEOTIDE SEQUENCE [LARGE SCALE GENOMIC DNA]</scope>
    <source>
        <strain evidence="8 9">RBP-1</strain>
    </source>
</reference>
<dbReference type="GO" id="GO:0033202">
    <property type="term" value="C:DNA helicase complex"/>
    <property type="evidence" value="ECO:0007669"/>
    <property type="project" value="TreeGrafter"/>
</dbReference>
<evidence type="ECO:0000259" key="7">
    <source>
        <dbReference type="Pfam" id="PF13361"/>
    </source>
</evidence>
<dbReference type="SUPFAM" id="SSF52540">
    <property type="entry name" value="P-loop containing nucleoside triphosphate hydrolases"/>
    <property type="match status" value="1"/>
</dbReference>
<accession>A0A7X6I5Q5</accession>
<dbReference type="GO" id="GO:0043138">
    <property type="term" value="F:3'-5' DNA helicase activity"/>
    <property type="evidence" value="ECO:0007669"/>
    <property type="project" value="TreeGrafter"/>
</dbReference>
<feature type="domain" description="UvrD-like helicase C-terminal" evidence="7">
    <location>
        <begin position="422"/>
        <end position="526"/>
    </location>
</feature>
<feature type="domain" description="NERD" evidence="6">
    <location>
        <begin position="16"/>
        <end position="110"/>
    </location>
</feature>
<dbReference type="GO" id="GO:0005829">
    <property type="term" value="C:cytosol"/>
    <property type="evidence" value="ECO:0007669"/>
    <property type="project" value="TreeGrafter"/>
</dbReference>
<keyword evidence="4" id="KW-0067">ATP-binding</keyword>
<dbReference type="PANTHER" id="PTHR11070:SF2">
    <property type="entry name" value="ATP-DEPENDENT DNA HELICASE SRS2"/>
    <property type="match status" value="1"/>
</dbReference>
<dbReference type="GO" id="GO:0003677">
    <property type="term" value="F:DNA binding"/>
    <property type="evidence" value="ECO:0007669"/>
    <property type="project" value="InterPro"/>
</dbReference>
<dbReference type="InterPro" id="IPR000212">
    <property type="entry name" value="DNA_helicase_UvrD/REP"/>
</dbReference>
<dbReference type="InterPro" id="IPR011528">
    <property type="entry name" value="NERD"/>
</dbReference>
<proteinExistence type="predicted"/>
<dbReference type="AlphaFoldDB" id="A0A7X6I5Q5"/>
<dbReference type="Pfam" id="PF08378">
    <property type="entry name" value="NERD"/>
    <property type="match status" value="1"/>
</dbReference>
<evidence type="ECO:0000313" key="9">
    <source>
        <dbReference type="Proteomes" id="UP000521868"/>
    </source>
</evidence>
<keyword evidence="9" id="KW-1185">Reference proteome</keyword>
<dbReference type="RefSeq" id="WP_168106688.1">
    <property type="nucleotide sequence ID" value="NZ_VTOX01000002.1"/>
</dbReference>
<comment type="caution">
    <text evidence="8">The sequence shown here is derived from an EMBL/GenBank/DDBJ whole genome shotgun (WGS) entry which is preliminary data.</text>
</comment>
<dbReference type="GO" id="GO:0005524">
    <property type="term" value="F:ATP binding"/>
    <property type="evidence" value="ECO:0007669"/>
    <property type="project" value="UniProtKB-KW"/>
</dbReference>
<keyword evidence="1" id="KW-0547">Nucleotide-binding</keyword>
<dbReference type="Pfam" id="PF13361">
    <property type="entry name" value="UvrD_C"/>
    <property type="match status" value="2"/>
</dbReference>
<feature type="domain" description="UvrD-like helicase C-terminal" evidence="7">
    <location>
        <begin position="540"/>
        <end position="595"/>
    </location>
</feature>
<evidence type="ECO:0000256" key="5">
    <source>
        <dbReference type="ARBA" id="ARBA00034923"/>
    </source>
</evidence>
<dbReference type="Pfam" id="PF13245">
    <property type="entry name" value="AAA_19"/>
    <property type="match status" value="1"/>
</dbReference>
<evidence type="ECO:0000256" key="2">
    <source>
        <dbReference type="ARBA" id="ARBA00022801"/>
    </source>
</evidence>
<keyword evidence="2" id="KW-0378">Hydrolase</keyword>
<evidence type="ECO:0000259" key="6">
    <source>
        <dbReference type="Pfam" id="PF08378"/>
    </source>
</evidence>
<name>A0A7X6I5Q5_9BURK</name>
<dbReference type="Gene3D" id="3.40.50.300">
    <property type="entry name" value="P-loop containing nucleotide triphosphate hydrolases"/>
    <property type="match status" value="2"/>
</dbReference>
<dbReference type="Proteomes" id="UP000521868">
    <property type="component" value="Unassembled WGS sequence"/>
</dbReference>